<protein>
    <submittedName>
        <fullName evidence="2">KIAA1549</fullName>
    </submittedName>
</protein>
<reference evidence="2" key="2">
    <citation type="submission" date="2016-06" db="EMBL/GenBank/DDBJ databases">
        <title>The genome of a short-lived fish provides insights into sex chromosome evolution and the genetic control of aging.</title>
        <authorList>
            <person name="Reichwald K."/>
            <person name="Felder M."/>
            <person name="Petzold A."/>
            <person name="Koch P."/>
            <person name="Groth M."/>
            <person name="Platzer M."/>
        </authorList>
    </citation>
    <scope>NUCLEOTIDE SEQUENCE</scope>
    <source>
        <tissue evidence="2">Brain</tissue>
    </source>
</reference>
<organism evidence="2">
    <name type="scientific">Nothobranchius kadleci</name>
    <name type="common">African annual killifish</name>
    <dbReference type="NCBI Taxonomy" id="1051664"/>
    <lineage>
        <taxon>Eukaryota</taxon>
        <taxon>Metazoa</taxon>
        <taxon>Chordata</taxon>
        <taxon>Craniata</taxon>
        <taxon>Vertebrata</taxon>
        <taxon>Euteleostomi</taxon>
        <taxon>Actinopterygii</taxon>
        <taxon>Neopterygii</taxon>
        <taxon>Teleostei</taxon>
        <taxon>Neoteleostei</taxon>
        <taxon>Acanthomorphata</taxon>
        <taxon>Ovalentaria</taxon>
        <taxon>Atherinomorphae</taxon>
        <taxon>Cyprinodontiformes</taxon>
        <taxon>Nothobranchiidae</taxon>
        <taxon>Nothobranchius</taxon>
    </lineage>
</organism>
<accession>A0A1A8DS56</accession>
<evidence type="ECO:0000256" key="1">
    <source>
        <dbReference type="SAM" id="MobiDB-lite"/>
    </source>
</evidence>
<dbReference type="AlphaFoldDB" id="A0A1A8DS56"/>
<feature type="non-terminal residue" evidence="2">
    <location>
        <position position="79"/>
    </location>
</feature>
<gene>
    <name evidence="2" type="primary">KIAA1549</name>
</gene>
<feature type="non-terminal residue" evidence="2">
    <location>
        <position position="1"/>
    </location>
</feature>
<sequence length="79" mass="8529">SSNGRSFKLPASKASTLQSFILASTVKMTSWSSRKPALCLLPLKKSCPQMVETSTPPNLKAHPPRRRAPAATEEGLAHQ</sequence>
<reference evidence="2" key="1">
    <citation type="submission" date="2016-05" db="EMBL/GenBank/DDBJ databases">
        <authorList>
            <person name="Lavstsen T."/>
            <person name="Jespersen J.S."/>
        </authorList>
    </citation>
    <scope>NUCLEOTIDE SEQUENCE</scope>
    <source>
        <tissue evidence="2">Brain</tissue>
    </source>
</reference>
<proteinExistence type="predicted"/>
<feature type="region of interest" description="Disordered" evidence="1">
    <location>
        <begin position="50"/>
        <end position="79"/>
    </location>
</feature>
<name>A0A1A8DS56_NOTKA</name>
<dbReference type="EMBL" id="HAEA01008665">
    <property type="protein sequence ID" value="SBQ37145.1"/>
    <property type="molecule type" value="Transcribed_RNA"/>
</dbReference>
<evidence type="ECO:0000313" key="2">
    <source>
        <dbReference type="EMBL" id="SBQ37145.1"/>
    </source>
</evidence>